<dbReference type="EMBL" id="JHEG04000001">
    <property type="protein sequence ID" value="KAF3889450.1"/>
    <property type="molecule type" value="Genomic_DNA"/>
</dbReference>
<protein>
    <submittedName>
        <fullName evidence="2">Uncharacterized protein</fullName>
    </submittedName>
</protein>
<sequence length="88" mass="10038">MNLEEILKRYAAGERDFSKYSPLKWIVSNLSDVNLSGIYRHYGSFESGRINYVNFAESILNNGSFIEEGRSTKAEGRRFHLEGDSDPS</sequence>
<dbReference type="Proteomes" id="UP000029738">
    <property type="component" value="Unassembled WGS sequence"/>
</dbReference>
<accession>A0A0C1QTE2</accession>
<dbReference type="OrthoDB" id="582747at2"/>
<evidence type="ECO:0000313" key="2">
    <source>
        <dbReference type="EMBL" id="KIE07128.1"/>
    </source>
</evidence>
<comment type="caution">
    <text evidence="2">The sequence shown here is derived from an EMBL/GenBank/DDBJ whole genome shotgun (WGS) entry which is preliminary data.</text>
</comment>
<organism evidence="2">
    <name type="scientific">Tolypothrix bouteillei VB521301</name>
    <dbReference type="NCBI Taxonomy" id="1479485"/>
    <lineage>
        <taxon>Bacteria</taxon>
        <taxon>Bacillati</taxon>
        <taxon>Cyanobacteriota</taxon>
        <taxon>Cyanophyceae</taxon>
        <taxon>Nostocales</taxon>
        <taxon>Tolypothrichaceae</taxon>
        <taxon>Tolypothrix</taxon>
    </lineage>
</organism>
<dbReference type="RefSeq" id="WP_038082260.1">
    <property type="nucleotide sequence ID" value="NZ_JHEG04000001.1"/>
</dbReference>
<evidence type="ECO:0000313" key="1">
    <source>
        <dbReference type="EMBL" id="KAF3889450.1"/>
    </source>
</evidence>
<gene>
    <name evidence="2" type="ORF">DA73_0238815</name>
    <name evidence="1" type="ORF">DA73_0400031195</name>
</gene>
<reference evidence="1" key="2">
    <citation type="submission" date="2019-11" db="EMBL/GenBank/DDBJ databases">
        <title>Improved Assembly of Tolypothrix boutellei genome.</title>
        <authorList>
            <person name="Sarangi A.N."/>
            <person name="Mukherjee M."/>
            <person name="Ghosh S."/>
            <person name="Singh D."/>
            <person name="Das A."/>
            <person name="Kant S."/>
            <person name="Prusty A."/>
            <person name="Tripathy S."/>
        </authorList>
    </citation>
    <scope>NUCLEOTIDE SEQUENCE</scope>
    <source>
        <strain evidence="1">VB521301</strain>
    </source>
</reference>
<dbReference type="STRING" id="1479485.DA73_0238815"/>
<proteinExistence type="predicted"/>
<dbReference type="AlphaFoldDB" id="A0A0C1QTE2"/>
<name>A0A0C1QTE2_9CYAN</name>
<evidence type="ECO:0000313" key="3">
    <source>
        <dbReference type="Proteomes" id="UP000029738"/>
    </source>
</evidence>
<dbReference type="EMBL" id="JHEG02000059">
    <property type="protein sequence ID" value="KIE07128.1"/>
    <property type="molecule type" value="Genomic_DNA"/>
</dbReference>
<keyword evidence="3" id="KW-1185">Reference proteome</keyword>
<reference evidence="2" key="1">
    <citation type="journal article" date="2015" name="Genome Announc.">
        <title>Draft Genome Sequence of Tolypothrix boutellei Strain VB521301.</title>
        <authorList>
            <person name="Chandrababunaidu M.M."/>
            <person name="Singh D."/>
            <person name="Sen D."/>
            <person name="Bhan S."/>
            <person name="Das S."/>
            <person name="Gupta A."/>
            <person name="Adhikary S.P."/>
            <person name="Tripathy S."/>
        </authorList>
    </citation>
    <scope>NUCLEOTIDE SEQUENCE</scope>
    <source>
        <strain evidence="2">VB521301</strain>
    </source>
</reference>